<dbReference type="AlphaFoldDB" id="A0A8D2N806"/>
<organism evidence="8 9">
    <name type="scientific">Zonotrichia albicollis</name>
    <name type="common">White-throated sparrow</name>
    <name type="synonym">Fringilla albicollis</name>
    <dbReference type="NCBI Taxonomy" id="44394"/>
    <lineage>
        <taxon>Eukaryota</taxon>
        <taxon>Metazoa</taxon>
        <taxon>Chordata</taxon>
        <taxon>Craniata</taxon>
        <taxon>Vertebrata</taxon>
        <taxon>Euteleostomi</taxon>
        <taxon>Archelosauria</taxon>
        <taxon>Archosauria</taxon>
        <taxon>Dinosauria</taxon>
        <taxon>Saurischia</taxon>
        <taxon>Theropoda</taxon>
        <taxon>Coelurosauria</taxon>
        <taxon>Aves</taxon>
        <taxon>Neognathae</taxon>
        <taxon>Neoaves</taxon>
        <taxon>Telluraves</taxon>
        <taxon>Australaves</taxon>
        <taxon>Passeriformes</taxon>
        <taxon>Passerellidae</taxon>
        <taxon>Zonotrichia</taxon>
    </lineage>
</organism>
<dbReference type="PROSITE" id="PS01184">
    <property type="entry name" value="UBIE_2"/>
    <property type="match status" value="1"/>
</dbReference>
<evidence type="ECO:0000256" key="3">
    <source>
        <dbReference type="ARBA" id="ARBA00022688"/>
    </source>
</evidence>
<dbReference type="PANTHER" id="PTHR43591">
    <property type="entry name" value="METHYLTRANSFERASE"/>
    <property type="match status" value="1"/>
</dbReference>
<evidence type="ECO:0000313" key="8">
    <source>
        <dbReference type="Ensembl" id="ENSZALP00000017774.1"/>
    </source>
</evidence>
<dbReference type="UniPathway" id="UPA00232"/>
<dbReference type="EC" id="2.1.1.201" evidence="7"/>
<comment type="pathway">
    <text evidence="7">Cofactor biosynthesis; ubiquinone biosynthesis.</text>
</comment>
<keyword evidence="4 7" id="KW-0949">S-adenosyl-L-methionine</keyword>
<dbReference type="Ensembl" id="ENSZALT00000023619.1">
    <property type="protein sequence ID" value="ENSZALP00000017774.1"/>
    <property type="gene ID" value="ENSZALG00000014332.1"/>
</dbReference>
<evidence type="ECO:0000313" key="9">
    <source>
        <dbReference type="Proteomes" id="UP000694413"/>
    </source>
</evidence>
<sequence>MELGVLVDNKLSLSQQRALGAKGALERALPAGQGGDAALLLSTSRVLCPALCPQDKRDIKLQERVQWRAARIIKGPEYLSCEGRLRKPSLFSLKRRQLTGDLINVYKYLKGGCQRWTRIFSVVLRIGQEANTQKLVHRKFHLSKKNFFTVQVTVHWNRFPREVVESSSVQLFQNHLHTILCHVLWDDPAGAGRLDHVTNSGPFQLGPFCDFVNAAGGHWCPCSVHDYSMRGTPNHCSVYQVFENVAKKYDVMNDSMTLGIHRVWKDILMHKMNPCPGTLLLDVAGGTGDIAFRFINYVRSVRQRQLQTKLRHHQNLSWQEIFESYQNDKFNNSLGDSQVVVCDINREMLKVGKQKAQHLGYSEGLSWVLGNAEELPFDDDKFDVYTIAFGIRNVTRIDLALQEAYRVLKPGGRFLCLEFSHVSNPLVSRLYDLYSFQVIPVLGEVIAGDWRSYQYLVESIRQFPPQEELKAMIEDAGFFRVDYENLNFGIVAIHSGFKL</sequence>
<dbReference type="InterPro" id="IPR023576">
    <property type="entry name" value="UbiE/COQ5_MeTrFase_CS"/>
</dbReference>
<feature type="binding site" evidence="7">
    <location>
        <position position="343"/>
    </location>
    <ligand>
        <name>S-adenosyl-L-methionine</name>
        <dbReference type="ChEBI" id="CHEBI:59789"/>
    </ligand>
</feature>
<feature type="binding site" evidence="7">
    <location>
        <begin position="371"/>
        <end position="372"/>
    </location>
    <ligand>
        <name>S-adenosyl-L-methionine</name>
        <dbReference type="ChEBI" id="CHEBI:59789"/>
    </ligand>
</feature>
<dbReference type="HAMAP" id="MF_01813">
    <property type="entry name" value="MenG_UbiE_methyltr"/>
    <property type="match status" value="1"/>
</dbReference>
<protein>
    <recommendedName>
        <fullName evidence="7">2-methoxy-6-polyprenyl-1,4-benzoquinol methylase, mitochondrial</fullName>
        <ecNumber evidence="7">2.1.1.201</ecNumber>
    </recommendedName>
    <alternativeName>
        <fullName evidence="7">Ubiquinone biosynthesis methyltransferase COQ5</fullName>
    </alternativeName>
</protein>
<comment type="catalytic activity">
    <reaction evidence="7">
        <text>a 2-methoxy-6-(all-trans-polyprenyl)benzene-1,4-diol + S-adenosyl-L-methionine = a 5-methoxy-2-methyl-3-(all-trans-polyprenyl)benzene-1,4-diol + S-adenosyl-L-homocysteine + H(+)</text>
        <dbReference type="Rhea" id="RHEA:28286"/>
        <dbReference type="Rhea" id="RHEA-COMP:10858"/>
        <dbReference type="Rhea" id="RHEA-COMP:10859"/>
        <dbReference type="ChEBI" id="CHEBI:15378"/>
        <dbReference type="ChEBI" id="CHEBI:57856"/>
        <dbReference type="ChEBI" id="CHEBI:59789"/>
        <dbReference type="ChEBI" id="CHEBI:84166"/>
        <dbReference type="ChEBI" id="CHEBI:84167"/>
        <dbReference type="EC" id="2.1.1.201"/>
    </reaction>
</comment>
<evidence type="ECO:0000256" key="5">
    <source>
        <dbReference type="ARBA" id="ARBA00046387"/>
    </source>
</evidence>
<proteinExistence type="inferred from homology"/>
<keyword evidence="1 7" id="KW-0489">Methyltransferase</keyword>
<keyword evidence="3 7" id="KW-0831">Ubiquinone biosynthesis</keyword>
<dbReference type="FunFam" id="3.40.50.150:FF:000064">
    <property type="entry name" value="2-methoxy-6-polyprenyl-1,4-benzoquinol methylase, mitochondrial"/>
    <property type="match status" value="1"/>
</dbReference>
<comment type="subcellular location">
    <subcellularLocation>
        <location evidence="7">Mitochondrion inner membrane</location>
        <topology evidence="7">Peripheral membrane protein</topology>
        <orientation evidence="7">Matrix side</orientation>
    </subcellularLocation>
</comment>
<evidence type="ECO:0000256" key="7">
    <source>
        <dbReference type="HAMAP-Rule" id="MF_03191"/>
    </source>
</evidence>
<name>A0A8D2N806_ZONAL</name>
<feature type="binding site" evidence="7">
    <location>
        <position position="287"/>
    </location>
    <ligand>
        <name>S-adenosyl-L-methionine</name>
        <dbReference type="ChEBI" id="CHEBI:59789"/>
    </ligand>
</feature>
<keyword evidence="7" id="KW-0999">Mitochondrion inner membrane</keyword>
<keyword evidence="9" id="KW-1185">Reference proteome</keyword>
<evidence type="ECO:0000256" key="2">
    <source>
        <dbReference type="ARBA" id="ARBA00022679"/>
    </source>
</evidence>
<dbReference type="InterPro" id="IPR029063">
    <property type="entry name" value="SAM-dependent_MTases_sf"/>
</dbReference>
<reference evidence="8" key="2">
    <citation type="submission" date="2025-09" db="UniProtKB">
        <authorList>
            <consortium name="Ensembl"/>
        </authorList>
    </citation>
    <scope>IDENTIFICATION</scope>
</reference>
<evidence type="ECO:0000256" key="6">
    <source>
        <dbReference type="ARBA" id="ARBA00058208"/>
    </source>
</evidence>
<evidence type="ECO:0000256" key="1">
    <source>
        <dbReference type="ARBA" id="ARBA00022603"/>
    </source>
</evidence>
<dbReference type="CDD" id="cd02440">
    <property type="entry name" value="AdoMet_MTases"/>
    <property type="match status" value="1"/>
</dbReference>
<evidence type="ECO:0000256" key="4">
    <source>
        <dbReference type="ARBA" id="ARBA00022691"/>
    </source>
</evidence>
<dbReference type="PROSITE" id="PS51608">
    <property type="entry name" value="SAM_MT_UBIE"/>
    <property type="match status" value="1"/>
</dbReference>
<keyword evidence="7" id="KW-0472">Membrane</keyword>
<keyword evidence="2 7" id="KW-0808">Transferase</keyword>
<dbReference type="NCBIfam" id="TIGR01934">
    <property type="entry name" value="MenG_MenH_UbiE"/>
    <property type="match status" value="1"/>
</dbReference>
<dbReference type="GO" id="GO:0008425">
    <property type="term" value="F:2-methoxy-6-polyprenyl-1,4-benzoquinol methyltransferase activity"/>
    <property type="evidence" value="ECO:0007669"/>
    <property type="project" value="UniProtKB-UniRule"/>
</dbReference>
<dbReference type="Proteomes" id="UP000694413">
    <property type="component" value="Unassembled WGS sequence"/>
</dbReference>
<comment type="similarity">
    <text evidence="7">Belongs to the class I-like SAM-binding methyltransferase superfamily. MenG/UbiE family.</text>
</comment>
<dbReference type="SUPFAM" id="SSF53335">
    <property type="entry name" value="S-adenosyl-L-methionine-dependent methyltransferases"/>
    <property type="match status" value="1"/>
</dbReference>
<dbReference type="Gene3D" id="3.40.50.150">
    <property type="entry name" value="Vaccinia Virus protein VP39"/>
    <property type="match status" value="1"/>
</dbReference>
<comment type="caution">
    <text evidence="7">Lacks conserved residue(s) required for the propagation of feature annotation.</text>
</comment>
<dbReference type="Pfam" id="PF01209">
    <property type="entry name" value="Ubie_methyltran"/>
    <property type="match status" value="1"/>
</dbReference>
<dbReference type="InterPro" id="IPR004033">
    <property type="entry name" value="UbiE/COQ5_MeTrFase"/>
</dbReference>
<comment type="function">
    <text evidence="6">Methyltransferase required for the conversion of 2-decaprenyl-6-methoxy-1,4-benzoquinol (DDMQH2) to 2-decaprenyl-3-methyl-6-methoxy-1,4-benzoquinol (DMQH2).</text>
</comment>
<reference evidence="8" key="1">
    <citation type="submission" date="2025-08" db="UniProtKB">
        <authorList>
            <consortium name="Ensembl"/>
        </authorList>
    </citation>
    <scope>IDENTIFICATION</scope>
</reference>
<comment type="function">
    <text evidence="7">Methyltransferase required for the conversion of 2-polyprenyl-6-methoxy-1,4-benzoquinol (DDMQH2) to 2-polyprenyl-3-methyl-6-methoxy-1,4-benzoquinol (DMQH2).</text>
</comment>
<dbReference type="PANTHER" id="PTHR43591:SF24">
    <property type="entry name" value="2-METHOXY-6-POLYPRENYL-1,4-BENZOQUINOL METHYLASE, MITOCHONDRIAL"/>
    <property type="match status" value="1"/>
</dbReference>
<comment type="subunit">
    <text evidence="5">Component of a multi-subunit COQ enzyme complex, composed of at least COQ3, COQ4, COQ5, COQ6, COQ7 and COQ9. Interacts with PYURF; the interaction is direct, stabilizes COQ5 protein and associates PYURF with COQ enzyme complex.</text>
</comment>
<accession>A0A8D2N806</accession>
<dbReference type="GO" id="GO:0032259">
    <property type="term" value="P:methylation"/>
    <property type="evidence" value="ECO:0007669"/>
    <property type="project" value="UniProtKB-KW"/>
</dbReference>
<keyword evidence="7" id="KW-0496">Mitochondrion</keyword>
<dbReference type="GO" id="GO:0031314">
    <property type="term" value="C:extrinsic component of mitochondrial inner membrane"/>
    <property type="evidence" value="ECO:0007669"/>
    <property type="project" value="UniProtKB-UniRule"/>
</dbReference>
<gene>
    <name evidence="7 8" type="primary">COQ5</name>
</gene>